<reference evidence="1" key="1">
    <citation type="journal article" date="2014" name="Front. Microbiol.">
        <title>High frequency of phylogenetically diverse reductive dehalogenase-homologous genes in deep subseafloor sedimentary metagenomes.</title>
        <authorList>
            <person name="Kawai M."/>
            <person name="Futagami T."/>
            <person name="Toyoda A."/>
            <person name="Takaki Y."/>
            <person name="Nishi S."/>
            <person name="Hori S."/>
            <person name="Arai W."/>
            <person name="Tsubouchi T."/>
            <person name="Morono Y."/>
            <person name="Uchiyama I."/>
            <person name="Ito T."/>
            <person name="Fujiyama A."/>
            <person name="Inagaki F."/>
            <person name="Takami H."/>
        </authorList>
    </citation>
    <scope>NUCLEOTIDE SEQUENCE</scope>
    <source>
        <strain evidence="1">Expedition CK06-06</strain>
    </source>
</reference>
<accession>X1G9N2</accession>
<gene>
    <name evidence="1" type="ORF">S03H2_13573</name>
</gene>
<proteinExistence type="predicted"/>
<protein>
    <submittedName>
        <fullName evidence="1">Uncharacterized protein</fullName>
    </submittedName>
</protein>
<organism evidence="1">
    <name type="scientific">marine sediment metagenome</name>
    <dbReference type="NCBI Taxonomy" id="412755"/>
    <lineage>
        <taxon>unclassified sequences</taxon>
        <taxon>metagenomes</taxon>
        <taxon>ecological metagenomes</taxon>
    </lineage>
</organism>
<name>X1G9N2_9ZZZZ</name>
<comment type="caution">
    <text evidence="1">The sequence shown here is derived from an EMBL/GenBank/DDBJ whole genome shotgun (WGS) entry which is preliminary data.</text>
</comment>
<dbReference type="EMBL" id="BARU01006886">
    <property type="protein sequence ID" value="GAH38289.1"/>
    <property type="molecule type" value="Genomic_DNA"/>
</dbReference>
<sequence length="167" mass="20285">MKLYLSIKKMTFEEDDIEHNIINGVFDKEYFGYDEIIELPNNSRFVKDILRVVYKKNKDGKETKEIEHKQFIVREQKTWWNFPLYELKDGKIKKFNYKEYAYFEQNTDRRNTLAEKINNLYSGSSEFKILRKTIKYLLGELKIDYPDFTIMNNKIEDVINKNPKKLK</sequence>
<dbReference type="AlphaFoldDB" id="X1G9N2"/>
<evidence type="ECO:0000313" key="1">
    <source>
        <dbReference type="EMBL" id="GAH38289.1"/>
    </source>
</evidence>